<evidence type="ECO:0000313" key="2">
    <source>
        <dbReference type="Proteomes" id="UP001300348"/>
    </source>
</evidence>
<reference evidence="1 2" key="1">
    <citation type="journal article" date="2023" name="Access Microbiol">
        <title>The genome of a steinernematid-associated Pseudomonas piscis bacterium encodes the biosynthesis of insect toxins.</title>
        <authorList>
            <person name="Awori R.M."/>
            <person name="Hendre P."/>
            <person name="Amugune N.O."/>
        </authorList>
    </citation>
    <scope>NUCLEOTIDE SEQUENCE [LARGE SCALE GENOMIC DNA]</scope>
    <source>
        <strain evidence="1 2">97</strain>
    </source>
</reference>
<dbReference type="EMBL" id="CP133647">
    <property type="protein sequence ID" value="WNH03686.1"/>
    <property type="molecule type" value="Genomic_DNA"/>
</dbReference>
<dbReference type="RefSeq" id="WP_193836470.1">
    <property type="nucleotide sequence ID" value="NZ_CAWPOC010000159.1"/>
</dbReference>
<name>A0ABY9XMA5_9GAMM</name>
<evidence type="ECO:0000313" key="1">
    <source>
        <dbReference type="EMBL" id="WNH03686.1"/>
    </source>
</evidence>
<gene>
    <name evidence="1" type="ORF">QL112_008435</name>
</gene>
<dbReference type="GeneID" id="88855578"/>
<evidence type="ECO:0008006" key="3">
    <source>
        <dbReference type="Google" id="ProtNLM"/>
    </source>
</evidence>
<organism evidence="1 2">
    <name type="scientific">Xenorhabdus griffiniae</name>
    <dbReference type="NCBI Taxonomy" id="351672"/>
    <lineage>
        <taxon>Bacteria</taxon>
        <taxon>Pseudomonadati</taxon>
        <taxon>Pseudomonadota</taxon>
        <taxon>Gammaproteobacteria</taxon>
        <taxon>Enterobacterales</taxon>
        <taxon>Morganellaceae</taxon>
        <taxon>Xenorhabdus</taxon>
    </lineage>
</organism>
<sequence length="57" mass="6339">MTLSQWARMPECNVRPQTIGKRLRKGWSAEEAVFTKSGAIRESATLHAQALIVLTAK</sequence>
<proteinExistence type="predicted"/>
<accession>A0ABY9XMA5</accession>
<protein>
    <recommendedName>
        <fullName evidence="3">Transposase</fullName>
    </recommendedName>
</protein>
<dbReference type="Proteomes" id="UP001300348">
    <property type="component" value="Chromosome"/>
</dbReference>
<keyword evidence="2" id="KW-1185">Reference proteome</keyword>